<organism evidence="6 7">
    <name type="scientific">Lentzea kristufekii</name>
    <dbReference type="NCBI Taxonomy" id="3095430"/>
    <lineage>
        <taxon>Bacteria</taxon>
        <taxon>Bacillati</taxon>
        <taxon>Actinomycetota</taxon>
        <taxon>Actinomycetes</taxon>
        <taxon>Pseudonocardiales</taxon>
        <taxon>Pseudonocardiaceae</taxon>
        <taxon>Lentzea</taxon>
    </lineage>
</organism>
<dbReference type="PRINTS" id="PR00455">
    <property type="entry name" value="HTHTETR"/>
</dbReference>
<keyword evidence="3" id="KW-0804">Transcription</keyword>
<comment type="caution">
    <text evidence="6">The sequence shown here is derived from an EMBL/GenBank/DDBJ whole genome shotgun (WGS) entry which is preliminary data.</text>
</comment>
<feature type="DNA-binding region" description="H-T-H motif" evidence="4">
    <location>
        <begin position="29"/>
        <end position="48"/>
    </location>
</feature>
<evidence type="ECO:0000259" key="5">
    <source>
        <dbReference type="PROSITE" id="PS50977"/>
    </source>
</evidence>
<evidence type="ECO:0000313" key="7">
    <source>
        <dbReference type="Proteomes" id="UP001271792"/>
    </source>
</evidence>
<dbReference type="InterPro" id="IPR009057">
    <property type="entry name" value="Homeodomain-like_sf"/>
</dbReference>
<dbReference type="InterPro" id="IPR036271">
    <property type="entry name" value="Tet_transcr_reg_TetR-rel_C_sf"/>
</dbReference>
<keyword evidence="1" id="KW-0805">Transcription regulation</keyword>
<dbReference type="PANTHER" id="PTHR30055">
    <property type="entry name" value="HTH-TYPE TRANSCRIPTIONAL REGULATOR RUTR"/>
    <property type="match status" value="1"/>
</dbReference>
<gene>
    <name evidence="6" type="ORF">SK571_30370</name>
</gene>
<reference evidence="6 7" key="1">
    <citation type="submission" date="2023-11" db="EMBL/GenBank/DDBJ databases">
        <title>Lentzea sokolovensis, sp. nov., Lentzea kristufkii, sp. nov., and Lentzea miocenensis, sp. nov., rare actinobacteria from Sokolov Coal Basin, Miocene lacustrine sediment, Czech Republic.</title>
        <authorList>
            <person name="Lara A."/>
            <person name="Kotroba L."/>
            <person name="Nouioui I."/>
            <person name="Neumann-Schaal M."/>
            <person name="Mast Y."/>
            <person name="Chronakova A."/>
        </authorList>
    </citation>
    <scope>NUCLEOTIDE SEQUENCE [LARGE SCALE GENOMIC DNA]</scope>
    <source>
        <strain evidence="6 7">BCCO 10_0798</strain>
    </source>
</reference>
<proteinExistence type="predicted"/>
<evidence type="ECO:0000256" key="3">
    <source>
        <dbReference type="ARBA" id="ARBA00023163"/>
    </source>
</evidence>
<evidence type="ECO:0000256" key="4">
    <source>
        <dbReference type="PROSITE-ProRule" id="PRU00335"/>
    </source>
</evidence>
<dbReference type="EMBL" id="JAXAVV010000017">
    <property type="protein sequence ID" value="MDX8053698.1"/>
    <property type="molecule type" value="Genomic_DNA"/>
</dbReference>
<dbReference type="Pfam" id="PF00440">
    <property type="entry name" value="TetR_N"/>
    <property type="match status" value="1"/>
</dbReference>
<protein>
    <submittedName>
        <fullName evidence="6">TetR/AcrR family transcriptional regulator</fullName>
    </submittedName>
</protein>
<feature type="domain" description="HTH tetR-type" evidence="5">
    <location>
        <begin position="6"/>
        <end position="66"/>
    </location>
</feature>
<sequence>MNERSQLLDDAVLAAAAKVIAEHGWHEFTLERVAQAAGISRVTLYRKGATRELLVEALVVGAAQAWQAGLWLALTGPGNAAERLRAALRASCEVVEQHLSLLAGLSNAPDPVFHLDGGDTRNVYVAPFERLLHDGIADGSLRATLDPATTALLLFNIVPRTYIHLRDAHQWLPDRTAEALLDLLMPGVLPEHP</sequence>
<evidence type="ECO:0000256" key="1">
    <source>
        <dbReference type="ARBA" id="ARBA00023015"/>
    </source>
</evidence>
<name>A0ABU4U036_9PSEU</name>
<dbReference type="SUPFAM" id="SSF46689">
    <property type="entry name" value="Homeodomain-like"/>
    <property type="match status" value="1"/>
</dbReference>
<dbReference type="RefSeq" id="WP_319987505.1">
    <property type="nucleotide sequence ID" value="NZ_JAXAVV010000017.1"/>
</dbReference>
<dbReference type="SUPFAM" id="SSF48498">
    <property type="entry name" value="Tetracyclin repressor-like, C-terminal domain"/>
    <property type="match status" value="1"/>
</dbReference>
<dbReference type="InterPro" id="IPR050109">
    <property type="entry name" value="HTH-type_TetR-like_transc_reg"/>
</dbReference>
<dbReference type="Gene3D" id="1.10.10.60">
    <property type="entry name" value="Homeodomain-like"/>
    <property type="match status" value="1"/>
</dbReference>
<accession>A0ABU4U036</accession>
<keyword evidence="2 4" id="KW-0238">DNA-binding</keyword>
<evidence type="ECO:0000256" key="2">
    <source>
        <dbReference type="ARBA" id="ARBA00023125"/>
    </source>
</evidence>
<evidence type="ECO:0000313" key="6">
    <source>
        <dbReference type="EMBL" id="MDX8053698.1"/>
    </source>
</evidence>
<keyword evidence="7" id="KW-1185">Reference proteome</keyword>
<dbReference type="PROSITE" id="PS50977">
    <property type="entry name" value="HTH_TETR_2"/>
    <property type="match status" value="1"/>
</dbReference>
<dbReference type="InterPro" id="IPR001647">
    <property type="entry name" value="HTH_TetR"/>
</dbReference>
<dbReference type="Gene3D" id="1.10.357.10">
    <property type="entry name" value="Tetracycline Repressor, domain 2"/>
    <property type="match status" value="1"/>
</dbReference>
<dbReference type="PANTHER" id="PTHR30055:SF234">
    <property type="entry name" value="HTH-TYPE TRANSCRIPTIONAL REGULATOR BETI"/>
    <property type="match status" value="1"/>
</dbReference>
<dbReference type="Proteomes" id="UP001271792">
    <property type="component" value="Unassembled WGS sequence"/>
</dbReference>